<dbReference type="PANTHER" id="PTHR35793:SF2">
    <property type="entry name" value="INNER MEMBRANE PROTEIN YJIG"/>
    <property type="match status" value="1"/>
</dbReference>
<feature type="domain" description="Nucleoside transporter/FeoB GTPase Gate" evidence="2">
    <location>
        <begin position="44"/>
        <end position="144"/>
    </location>
</feature>
<reference evidence="3 4" key="1">
    <citation type="submission" date="2013-11" db="EMBL/GenBank/DDBJ databases">
        <title>Complete genome sequence of Clostridum sp. M2/40.</title>
        <authorList>
            <person name="Wibberg D."/>
            <person name="Puehler A."/>
            <person name="Schlueter A."/>
        </authorList>
    </citation>
    <scope>NUCLEOTIDE SEQUENCE [LARGE SCALE GENOMIC DNA]</scope>
    <source>
        <strain evidence="4">M2/40</strain>
    </source>
</reference>
<evidence type="ECO:0000256" key="1">
    <source>
        <dbReference type="SAM" id="Phobius"/>
    </source>
</evidence>
<sequence length="173" mass="18625">MISYIIKGIIPILIFSIVTYGIIKKVKVYDCFIEGVKDGIALSLRVFPYILAMLVAVNLFKESGALKAFINLAAPIVSFIGLPPEVLPLVLIKPLSGSGALGVYTDIVKTFGPDTFIGIVASIIMGTTETIFYTISVYLGSAGVKKIRHTLWAALLTDFTALIISLMVARAII</sequence>
<keyword evidence="4" id="KW-1185">Reference proteome</keyword>
<evidence type="ECO:0000313" key="4">
    <source>
        <dbReference type="Proteomes" id="UP000019426"/>
    </source>
</evidence>
<dbReference type="Pfam" id="PF07670">
    <property type="entry name" value="Gate"/>
    <property type="match status" value="1"/>
</dbReference>
<feature type="transmembrane region" description="Helical" evidence="1">
    <location>
        <begin position="115"/>
        <end position="139"/>
    </location>
</feature>
<feature type="transmembrane region" description="Helical" evidence="1">
    <location>
        <begin position="5"/>
        <end position="23"/>
    </location>
</feature>
<dbReference type="PATRIC" id="fig|1216932.3.peg.316"/>
<dbReference type="HOGENOM" id="CLU_127717_0_0_9"/>
<dbReference type="KEGG" id="clt:CM240_0337"/>
<feature type="transmembrane region" description="Helical" evidence="1">
    <location>
        <begin position="151"/>
        <end position="172"/>
    </location>
</feature>
<dbReference type="AlphaFoldDB" id="W6RV75"/>
<dbReference type="eggNOG" id="COG0700">
    <property type="taxonomic scope" value="Bacteria"/>
</dbReference>
<keyword evidence="1" id="KW-0812">Transmembrane</keyword>
<organism evidence="3 4">
    <name type="scientific">Clostridium bornimense</name>
    <dbReference type="NCBI Taxonomy" id="1216932"/>
    <lineage>
        <taxon>Bacteria</taxon>
        <taxon>Bacillati</taxon>
        <taxon>Bacillota</taxon>
        <taxon>Clostridia</taxon>
        <taxon>Eubacteriales</taxon>
        <taxon>Clostridiaceae</taxon>
        <taxon>Clostridium</taxon>
    </lineage>
</organism>
<keyword evidence="1" id="KW-0472">Membrane</keyword>
<protein>
    <submittedName>
        <fullName evidence="3">Spore maturation protein B</fullName>
    </submittedName>
</protein>
<dbReference type="STRING" id="1216932.CM240_0337"/>
<dbReference type="PANTHER" id="PTHR35793">
    <property type="entry name" value="INNER MEMBRANE PROTEIN YJIG"/>
    <property type="match status" value="1"/>
</dbReference>
<dbReference type="GO" id="GO:0005886">
    <property type="term" value="C:plasma membrane"/>
    <property type="evidence" value="ECO:0007669"/>
    <property type="project" value="TreeGrafter"/>
</dbReference>
<feature type="transmembrane region" description="Helical" evidence="1">
    <location>
        <begin position="72"/>
        <end position="95"/>
    </location>
</feature>
<keyword evidence="1" id="KW-1133">Transmembrane helix</keyword>
<dbReference type="InterPro" id="IPR011642">
    <property type="entry name" value="Gate_dom"/>
</dbReference>
<feature type="transmembrane region" description="Helical" evidence="1">
    <location>
        <begin position="43"/>
        <end position="60"/>
    </location>
</feature>
<dbReference type="EMBL" id="HG917868">
    <property type="protein sequence ID" value="CDM67504.1"/>
    <property type="molecule type" value="Genomic_DNA"/>
</dbReference>
<gene>
    <name evidence="3" type="ORF">CM240_0337</name>
</gene>
<evidence type="ECO:0000259" key="2">
    <source>
        <dbReference type="Pfam" id="PF07670"/>
    </source>
</evidence>
<accession>W6RV75</accession>
<name>W6RV75_9CLOT</name>
<proteinExistence type="predicted"/>
<dbReference type="InterPro" id="IPR052549">
    <property type="entry name" value="SpmB"/>
</dbReference>
<dbReference type="Proteomes" id="UP000019426">
    <property type="component" value="Chromosome M2/40_rep1"/>
</dbReference>
<evidence type="ECO:0000313" key="3">
    <source>
        <dbReference type="EMBL" id="CDM67504.1"/>
    </source>
</evidence>